<feature type="region of interest" description="Disordered" evidence="1">
    <location>
        <begin position="148"/>
        <end position="177"/>
    </location>
</feature>
<protein>
    <submittedName>
        <fullName evidence="2">Uncharacterized protein</fullName>
    </submittedName>
</protein>
<dbReference type="Proteomes" id="UP000326396">
    <property type="component" value="Linkage Group LG7"/>
</dbReference>
<name>A0A5N6M0Z3_9ASTR</name>
<proteinExistence type="predicted"/>
<dbReference type="AlphaFoldDB" id="A0A5N6M0Z3"/>
<accession>A0A5N6M0Z3</accession>
<sequence>MITTADRTAVRRRRIPTTFRWSLFKGSIEPDLKEIVIRGLSKIGQQLRNQESSMHVQIRKIERHLGNQRITLLKSPISLPNSSVDFLQLIFSQTSDISSVIADHQSSDEEDEGLRLRRRLVCGRLFLEILSESFLCLARFLSLRRRGRRSRSDPEEEDEDEDDDDDESEDEDDAMDEGRTAAVLEVWNPTLNSNDVDRTRRHFFLRPVHTHRAFTRLVGIKSYESNKETLYKPLGERTT</sequence>
<keyword evidence="3" id="KW-1185">Reference proteome</keyword>
<evidence type="ECO:0000313" key="2">
    <source>
        <dbReference type="EMBL" id="KAD3067422.1"/>
    </source>
</evidence>
<evidence type="ECO:0000256" key="1">
    <source>
        <dbReference type="SAM" id="MobiDB-lite"/>
    </source>
</evidence>
<gene>
    <name evidence="2" type="ORF">E3N88_35302</name>
</gene>
<evidence type="ECO:0000313" key="3">
    <source>
        <dbReference type="Proteomes" id="UP000326396"/>
    </source>
</evidence>
<comment type="caution">
    <text evidence="2">The sequence shown here is derived from an EMBL/GenBank/DDBJ whole genome shotgun (WGS) entry which is preliminary data.</text>
</comment>
<dbReference type="EMBL" id="SZYD01000017">
    <property type="protein sequence ID" value="KAD3067422.1"/>
    <property type="molecule type" value="Genomic_DNA"/>
</dbReference>
<reference evidence="2 3" key="1">
    <citation type="submission" date="2019-05" db="EMBL/GenBank/DDBJ databases">
        <title>Mikania micrantha, genome provides insights into the molecular mechanism of rapid growth.</title>
        <authorList>
            <person name="Liu B."/>
        </authorList>
    </citation>
    <scope>NUCLEOTIDE SEQUENCE [LARGE SCALE GENOMIC DNA]</scope>
    <source>
        <strain evidence="2">NLD-2019</strain>
        <tissue evidence="2">Leaf</tissue>
    </source>
</reference>
<organism evidence="2 3">
    <name type="scientific">Mikania micrantha</name>
    <name type="common">bitter vine</name>
    <dbReference type="NCBI Taxonomy" id="192012"/>
    <lineage>
        <taxon>Eukaryota</taxon>
        <taxon>Viridiplantae</taxon>
        <taxon>Streptophyta</taxon>
        <taxon>Embryophyta</taxon>
        <taxon>Tracheophyta</taxon>
        <taxon>Spermatophyta</taxon>
        <taxon>Magnoliopsida</taxon>
        <taxon>eudicotyledons</taxon>
        <taxon>Gunneridae</taxon>
        <taxon>Pentapetalae</taxon>
        <taxon>asterids</taxon>
        <taxon>campanulids</taxon>
        <taxon>Asterales</taxon>
        <taxon>Asteraceae</taxon>
        <taxon>Asteroideae</taxon>
        <taxon>Heliantheae alliance</taxon>
        <taxon>Eupatorieae</taxon>
        <taxon>Mikania</taxon>
    </lineage>
</organism>
<feature type="compositionally biased region" description="Acidic residues" evidence="1">
    <location>
        <begin position="154"/>
        <end position="175"/>
    </location>
</feature>